<reference evidence="2" key="1">
    <citation type="submission" date="2022-03" db="EMBL/GenBank/DDBJ databases">
        <title>Sea Food Isolates.</title>
        <authorList>
            <person name="Li c."/>
        </authorList>
    </citation>
    <scope>NUCLEOTIDE SEQUENCE</scope>
    <source>
        <strain evidence="2">19MO02SH05</strain>
    </source>
</reference>
<sequence>MLSNNEKVRLLQKLLDRSEMVTVENSSDPAFKSWKNMVERTFVKVFGETSTEFKHFSKLRFFFPAIVWTTGSDYSSDHLRVFRQDFNILKSSIEQYIEELQENVEHEDLVESPEGASKPISKIFISHASKDAFVVEEIIELLESIGLESHQIFCTSFDGYGIGLGENFLNKIKDELSSDTLVIFVLSKNFYSSPVCLCEMGATWVLAKEHIPILIPPLDYSDVSGVIPLTQGLKINEPLKLNLLKEKVEQLFMLENSASIATWERKRDRVLSRIDKLIGTE</sequence>
<name>A0AAU6TNT8_UNCXX</name>
<gene>
    <name evidence="2" type="ORF">MRL64_15870</name>
</gene>
<protein>
    <submittedName>
        <fullName evidence="2">Toll/interleukin-1 receptor domain-containing protein</fullName>
    </submittedName>
</protein>
<dbReference type="PROSITE" id="PS50104">
    <property type="entry name" value="TIR"/>
    <property type="match status" value="1"/>
</dbReference>
<dbReference type="Gene3D" id="3.40.50.10140">
    <property type="entry name" value="Toll/interleukin-1 receptor homology (TIR) domain"/>
    <property type="match status" value="1"/>
</dbReference>
<evidence type="ECO:0000313" key="2">
    <source>
        <dbReference type="EMBL" id="XAG63370.1"/>
    </source>
</evidence>
<dbReference type="AlphaFoldDB" id="A0AAU6TNT8"/>
<dbReference type="SUPFAM" id="SSF52200">
    <property type="entry name" value="Toll/Interleukin receptor TIR domain"/>
    <property type="match status" value="1"/>
</dbReference>
<dbReference type="EMBL" id="CP095343">
    <property type="protein sequence ID" value="XAG63370.1"/>
    <property type="molecule type" value="Genomic_DNA"/>
</dbReference>
<organism evidence="2">
    <name type="scientific">bacterium 19MO02SH05</name>
    <dbReference type="NCBI Taxonomy" id="2920696"/>
    <lineage>
        <taxon>Bacteria</taxon>
    </lineage>
</organism>
<dbReference type="GO" id="GO:0007165">
    <property type="term" value="P:signal transduction"/>
    <property type="evidence" value="ECO:0007669"/>
    <property type="project" value="InterPro"/>
</dbReference>
<dbReference type="InterPro" id="IPR035897">
    <property type="entry name" value="Toll_tir_struct_dom_sf"/>
</dbReference>
<evidence type="ECO:0000259" key="1">
    <source>
        <dbReference type="PROSITE" id="PS50104"/>
    </source>
</evidence>
<dbReference type="InterPro" id="IPR000157">
    <property type="entry name" value="TIR_dom"/>
</dbReference>
<accession>A0AAU6TNT8</accession>
<proteinExistence type="predicted"/>
<dbReference type="Pfam" id="PF13676">
    <property type="entry name" value="TIR_2"/>
    <property type="match status" value="1"/>
</dbReference>
<feature type="domain" description="TIR" evidence="1">
    <location>
        <begin position="119"/>
        <end position="252"/>
    </location>
</feature>
<keyword evidence="2" id="KW-0675">Receptor</keyword>